<dbReference type="AlphaFoldDB" id="A0A644XDR1"/>
<dbReference type="PANTHER" id="PTHR47245">
    <property type="entry name" value="PEPTIDYLPROLYL ISOMERASE"/>
    <property type="match status" value="1"/>
</dbReference>
<dbReference type="InterPro" id="IPR000297">
    <property type="entry name" value="PPIase_PpiC"/>
</dbReference>
<sequence length="348" mass="38168">MKRRAIVIAVMLLVGFHLVAATIGAPAATVRLTKTTPISMAELDAEVAEYQQSAKTAGQDPSTIDPLQVLNLLINNELFRQGAARDGVKITDSMIDSAYASQKANLEASYGQNISDEQFSEVIKNNFGSVEAYRKMVGEQLMVDSYVRLKKADVLNKPVSITDTEINSFYRKNRTQFVSPETVKLSHIYIPFSADQATNDKNKATLDEVAAKIKAGTMTFEKAVVDYSQDAQSKNKAGDIGWLTMDNTDAQAGLGDAFFDVAFTTDVGTTSPVVTSLTGYHILKVLAYNETKILGLDEPISPNTTSTIRDYIRSELTSAKQQETYYQAINGLVDDLRKSATVNILYKK</sequence>
<dbReference type="GO" id="GO:0003755">
    <property type="term" value="F:peptidyl-prolyl cis-trans isomerase activity"/>
    <property type="evidence" value="ECO:0007669"/>
    <property type="project" value="UniProtKB-EC"/>
</dbReference>
<dbReference type="PANTHER" id="PTHR47245:SF2">
    <property type="entry name" value="PEPTIDYL-PROLYL CIS-TRANS ISOMERASE HP_0175-RELATED"/>
    <property type="match status" value="1"/>
</dbReference>
<proteinExistence type="predicted"/>
<dbReference type="Gene3D" id="1.10.4030.10">
    <property type="entry name" value="Porin chaperone SurA, peptide-binding domain"/>
    <property type="match status" value="1"/>
</dbReference>
<feature type="domain" description="PpiC" evidence="1">
    <location>
        <begin position="180"/>
        <end position="287"/>
    </location>
</feature>
<dbReference type="EC" id="5.2.1.8" evidence="2"/>
<dbReference type="InterPro" id="IPR050245">
    <property type="entry name" value="PrsA_foldase"/>
</dbReference>
<dbReference type="InterPro" id="IPR046357">
    <property type="entry name" value="PPIase_dom_sf"/>
</dbReference>
<comment type="caution">
    <text evidence="2">The sequence shown here is derived from an EMBL/GenBank/DDBJ whole genome shotgun (WGS) entry which is preliminary data.</text>
</comment>
<dbReference type="Pfam" id="PF13616">
    <property type="entry name" value="Rotamase_3"/>
    <property type="match status" value="1"/>
</dbReference>
<dbReference type="EMBL" id="VSSQ01002188">
    <property type="protein sequence ID" value="MPM13881.1"/>
    <property type="molecule type" value="Genomic_DNA"/>
</dbReference>
<name>A0A644XDR1_9ZZZZ</name>
<gene>
    <name evidence="2" type="primary">surA_21</name>
    <name evidence="2" type="ORF">SDC9_60241</name>
</gene>
<dbReference type="Gene3D" id="3.10.50.40">
    <property type="match status" value="1"/>
</dbReference>
<organism evidence="2">
    <name type="scientific">bioreactor metagenome</name>
    <dbReference type="NCBI Taxonomy" id="1076179"/>
    <lineage>
        <taxon>unclassified sequences</taxon>
        <taxon>metagenomes</taxon>
        <taxon>ecological metagenomes</taxon>
    </lineage>
</organism>
<accession>A0A644XDR1</accession>
<dbReference type="InterPro" id="IPR027304">
    <property type="entry name" value="Trigger_fact/SurA_dom_sf"/>
</dbReference>
<dbReference type="Pfam" id="PF13624">
    <property type="entry name" value="SurA_N_3"/>
    <property type="match status" value="1"/>
</dbReference>
<dbReference type="SUPFAM" id="SSF109998">
    <property type="entry name" value="Triger factor/SurA peptide-binding domain-like"/>
    <property type="match status" value="1"/>
</dbReference>
<dbReference type="PROSITE" id="PS50198">
    <property type="entry name" value="PPIC_PPIASE_2"/>
    <property type="match status" value="1"/>
</dbReference>
<protein>
    <submittedName>
        <fullName evidence="2">Chaperone SurA</fullName>
        <ecNumber evidence="2">5.2.1.8</ecNumber>
    </submittedName>
</protein>
<evidence type="ECO:0000313" key="2">
    <source>
        <dbReference type="EMBL" id="MPM13881.1"/>
    </source>
</evidence>
<reference evidence="2" key="1">
    <citation type="submission" date="2019-08" db="EMBL/GenBank/DDBJ databases">
        <authorList>
            <person name="Kucharzyk K."/>
            <person name="Murdoch R.W."/>
            <person name="Higgins S."/>
            <person name="Loffler F."/>
        </authorList>
    </citation>
    <scope>NUCLEOTIDE SEQUENCE</scope>
</reference>
<keyword evidence="2" id="KW-0413">Isomerase</keyword>
<evidence type="ECO:0000259" key="1">
    <source>
        <dbReference type="PROSITE" id="PS50198"/>
    </source>
</evidence>
<dbReference type="SUPFAM" id="SSF54534">
    <property type="entry name" value="FKBP-like"/>
    <property type="match status" value="1"/>
</dbReference>